<name>A0ACD4NUY3_9HYPH</name>
<keyword evidence="2" id="KW-1185">Reference proteome</keyword>
<accession>A0ACD4NUY3</accession>
<gene>
    <name evidence="1" type="ORF">OXU80_10200</name>
</gene>
<reference evidence="1" key="1">
    <citation type="submission" date="2022-11" db="EMBL/GenBank/DDBJ databases">
        <title>beta-Carotene-producing bacterium, Jeongeuplla avenae sp. nov., alleviates the salt stress of Arabidopsis seedlings.</title>
        <authorList>
            <person name="Jiang L."/>
            <person name="Lee J."/>
        </authorList>
    </citation>
    <scope>NUCLEOTIDE SEQUENCE</scope>
    <source>
        <strain evidence="1">DY_R2A_6</strain>
    </source>
</reference>
<evidence type="ECO:0000313" key="2">
    <source>
        <dbReference type="Proteomes" id="UP001163223"/>
    </source>
</evidence>
<proteinExistence type="predicted"/>
<evidence type="ECO:0000313" key="1">
    <source>
        <dbReference type="EMBL" id="WAJ30543.1"/>
    </source>
</evidence>
<protein>
    <submittedName>
        <fullName evidence="1">Outer membrane beta-barrel protein</fullName>
    </submittedName>
</protein>
<sequence>MAGANIDGTGWRRRLGACLLAAGIAPAALAQEPPPGPVQQAPSSLANDLRPADGDFQLPRARNAPRLTQSNGSLQDEVDPMDALEAEARRTGEADDESEGGAGAAPPTRPTPSFDLFAEPERPASALDRPSAQAAPVNPEPFGAAPADARAAVGPGDATDLAGALRRGAIGPGDTATATTARAAAVRPSVRVDDARPDLFGGTPPRPTSLRNPLPATDPDDPFAAIGIRAGSFVLYPTLLQTLGASTNLEAEPDGRSGIFSETTLSARLLSDWSRHEAEANASATYRRNFQGELRDDPRVEADARLRFDLGARMGATIRGAFSYRRDDAADADDPGASGERPDAFDGTLAAELERSFGRILLRGTGSLSRSVEESAVAGIPDERYTTATAALRAGYELSPALQPFAEASLGRRLFDSSPVLGGDGPDATISALRTGTTFRLSEKLFGEAAVGYAWSDPDEGFRATRSPTFDALLTWSPRRGTDVTLTAATRFEPGSDGLSSETVYDAALGVSHRLRARIDLDGRLAGRVTDSSITGGDETLLSFEAGVTYWLSRAAALTTLYRHEDLFSDRARADWRADTIQLGIRLQR</sequence>
<dbReference type="Proteomes" id="UP001163223">
    <property type="component" value="Chromosome"/>
</dbReference>
<organism evidence="1 2">
    <name type="scientific">Antarcticirhabdus aurantiaca</name>
    <dbReference type="NCBI Taxonomy" id="2606717"/>
    <lineage>
        <taxon>Bacteria</taxon>
        <taxon>Pseudomonadati</taxon>
        <taxon>Pseudomonadota</taxon>
        <taxon>Alphaproteobacteria</taxon>
        <taxon>Hyphomicrobiales</taxon>
        <taxon>Aurantimonadaceae</taxon>
        <taxon>Antarcticirhabdus</taxon>
    </lineage>
</organism>
<dbReference type="EMBL" id="CP113520">
    <property type="protein sequence ID" value="WAJ30543.1"/>
    <property type="molecule type" value="Genomic_DNA"/>
</dbReference>